<feature type="domain" description="Glucose-methanol-choline oxidoreductase C-terminal" evidence="8">
    <location>
        <begin position="403"/>
        <end position="520"/>
    </location>
</feature>
<dbReference type="InterPro" id="IPR007867">
    <property type="entry name" value="GMC_OxRtase_C"/>
</dbReference>
<evidence type="ECO:0000256" key="6">
    <source>
        <dbReference type="SAM" id="MobiDB-lite"/>
    </source>
</evidence>
<evidence type="ECO:0000256" key="1">
    <source>
        <dbReference type="ARBA" id="ARBA00001974"/>
    </source>
</evidence>
<dbReference type="PANTHER" id="PTHR42784">
    <property type="entry name" value="PYRANOSE 2-OXIDASE"/>
    <property type="match status" value="1"/>
</dbReference>
<dbReference type="Gene3D" id="3.50.50.60">
    <property type="entry name" value="FAD/NAD(P)-binding domain"/>
    <property type="match status" value="2"/>
</dbReference>
<dbReference type="InterPro" id="IPR051473">
    <property type="entry name" value="P2Ox-like"/>
</dbReference>
<dbReference type="PRINTS" id="PR00411">
    <property type="entry name" value="PNDRDTASEI"/>
</dbReference>
<proteinExistence type="inferred from homology"/>
<feature type="domain" description="Glucose-methanol-choline oxidoreductase N-terminal" evidence="7">
    <location>
        <begin position="208"/>
        <end position="315"/>
    </location>
</feature>
<sequence>MADFDADVIVVGSGSLGGLAAQQIAQAGHSVIVLEAGPDIPDWKITENWRNSPRKNNFNDPFGDVPYAPNSFTPGYVDPHLTGGLDVFPGTLRVLGGTSRHWTAATWRLLPEDMAMHSTYGIAEDWPISYDDLEPFYTQAEYEIGVNGQKGFDESGLGKGETYPPRSKPYPLPPEAKPYATQRLQQQVASMGFRVDIAPSSRLSQPYDNRPACIGNNICNWNCPIGAKHSGYHVVQKIRDLGVEIRTQAIVDKIETGDKGKITALSYINPEGDRTRLTAKMFVIAAHGYETPKLLLMNDLANSSDMVGRRLMIHPTIDMTWLSPEPYWTGRGQNIHGAIMQRRALPDRDKVPSTRYDLLNAPPEEGIAQGLLKDGTLGPELDAKIRDHSARVFTAEALTEDLPDPANRIKVNSSWKDAVGLPGIKLTYKLSDYTKANLPRLMEDYARFLQATGGTRVSAPEKFICQQHVMGTTVMGSKAEEAVCDADLRCFDHENLFLVTTGVMPTAGGVNPTLTGMALAIRAGQTIAKEL</sequence>
<evidence type="ECO:0000256" key="2">
    <source>
        <dbReference type="ARBA" id="ARBA00010790"/>
    </source>
</evidence>
<organism evidence="9 10">
    <name type="scientific">Thioclava sediminum</name>
    <dbReference type="NCBI Taxonomy" id="1915319"/>
    <lineage>
        <taxon>Bacteria</taxon>
        <taxon>Pseudomonadati</taxon>
        <taxon>Pseudomonadota</taxon>
        <taxon>Alphaproteobacteria</taxon>
        <taxon>Rhodobacterales</taxon>
        <taxon>Paracoccaceae</taxon>
        <taxon>Thioclava</taxon>
    </lineage>
</organism>
<evidence type="ECO:0000256" key="3">
    <source>
        <dbReference type="ARBA" id="ARBA00022630"/>
    </source>
</evidence>
<comment type="caution">
    <text evidence="9">The sequence shown here is derived from an EMBL/GenBank/DDBJ whole genome shotgun (WGS) entry which is preliminary data.</text>
</comment>
<dbReference type="SUPFAM" id="SSF54373">
    <property type="entry name" value="FAD-linked reductases, C-terminal domain"/>
    <property type="match status" value="1"/>
</dbReference>
<dbReference type="Proteomes" id="UP000190787">
    <property type="component" value="Unassembled WGS sequence"/>
</dbReference>
<keyword evidence="5" id="KW-0560">Oxidoreductase</keyword>
<dbReference type="Pfam" id="PF05199">
    <property type="entry name" value="GMC_oxred_C"/>
    <property type="match status" value="1"/>
</dbReference>
<evidence type="ECO:0000259" key="8">
    <source>
        <dbReference type="Pfam" id="PF05199"/>
    </source>
</evidence>
<reference evidence="9 10" key="1">
    <citation type="submission" date="2016-11" db="EMBL/GenBank/DDBJ databases">
        <title>A multilocus sequence analysis scheme for characterization of bacteria in the genus Thioclava.</title>
        <authorList>
            <person name="Liu Y."/>
            <person name="Shao Z."/>
        </authorList>
    </citation>
    <scope>NUCLEOTIDE SEQUENCE [LARGE SCALE GENOMIC DNA]</scope>
    <source>
        <strain evidence="9 10">TAW-CT134</strain>
    </source>
</reference>
<gene>
    <name evidence="9" type="ORF">BMI91_04325</name>
</gene>
<dbReference type="RefSeq" id="WP_078604059.1">
    <property type="nucleotide sequence ID" value="NZ_MPZV01000001.1"/>
</dbReference>
<name>A0ABX3N177_9RHOB</name>
<protein>
    <submittedName>
        <fullName evidence="9">Choline dehydrogenase</fullName>
    </submittedName>
</protein>
<dbReference type="EMBL" id="MPZV01000001">
    <property type="protein sequence ID" value="OOY25635.1"/>
    <property type="molecule type" value="Genomic_DNA"/>
</dbReference>
<keyword evidence="10" id="KW-1185">Reference proteome</keyword>
<dbReference type="InterPro" id="IPR000172">
    <property type="entry name" value="GMC_OxRdtase_N"/>
</dbReference>
<dbReference type="Pfam" id="PF00732">
    <property type="entry name" value="GMC_oxred_N"/>
    <property type="match status" value="1"/>
</dbReference>
<evidence type="ECO:0000313" key="10">
    <source>
        <dbReference type="Proteomes" id="UP000190787"/>
    </source>
</evidence>
<dbReference type="SUPFAM" id="SSF51905">
    <property type="entry name" value="FAD/NAD(P)-binding domain"/>
    <property type="match status" value="1"/>
</dbReference>
<comment type="similarity">
    <text evidence="2">Belongs to the GMC oxidoreductase family.</text>
</comment>
<evidence type="ECO:0000256" key="4">
    <source>
        <dbReference type="ARBA" id="ARBA00022827"/>
    </source>
</evidence>
<comment type="cofactor">
    <cofactor evidence="1">
        <name>FAD</name>
        <dbReference type="ChEBI" id="CHEBI:57692"/>
    </cofactor>
</comment>
<keyword evidence="4" id="KW-0274">FAD</keyword>
<dbReference type="PANTHER" id="PTHR42784:SF1">
    <property type="entry name" value="PYRANOSE 2-OXIDASE"/>
    <property type="match status" value="1"/>
</dbReference>
<evidence type="ECO:0000259" key="7">
    <source>
        <dbReference type="Pfam" id="PF00732"/>
    </source>
</evidence>
<evidence type="ECO:0000313" key="9">
    <source>
        <dbReference type="EMBL" id="OOY25635.1"/>
    </source>
</evidence>
<dbReference type="InterPro" id="IPR036188">
    <property type="entry name" value="FAD/NAD-bd_sf"/>
</dbReference>
<evidence type="ECO:0000256" key="5">
    <source>
        <dbReference type="ARBA" id="ARBA00023002"/>
    </source>
</evidence>
<feature type="compositionally biased region" description="Pro residues" evidence="6">
    <location>
        <begin position="166"/>
        <end position="176"/>
    </location>
</feature>
<keyword evidence="3" id="KW-0285">Flavoprotein</keyword>
<feature type="region of interest" description="Disordered" evidence="6">
    <location>
        <begin position="148"/>
        <end position="176"/>
    </location>
</feature>
<accession>A0ABX3N177</accession>